<keyword evidence="1" id="KW-1133">Transmembrane helix</keyword>
<keyword evidence="1" id="KW-0472">Membrane</keyword>
<dbReference type="Proteomes" id="UP000830631">
    <property type="component" value="Chromosome"/>
</dbReference>
<evidence type="ECO:0000313" key="2">
    <source>
        <dbReference type="EMBL" id="UPL18244.1"/>
    </source>
</evidence>
<feature type="transmembrane region" description="Helical" evidence="1">
    <location>
        <begin position="144"/>
        <end position="166"/>
    </location>
</feature>
<gene>
    <name evidence="2" type="ORF">KV397_11010</name>
</gene>
<keyword evidence="1" id="KW-0812">Transmembrane</keyword>
<accession>A0ABY4IZR7</accession>
<name>A0ABY4IZR7_9MICO</name>
<proteinExistence type="predicted"/>
<organism evidence="2 3">
    <name type="scientific">Microbacterium aurugineum</name>
    <dbReference type="NCBI Taxonomy" id="2851642"/>
    <lineage>
        <taxon>Bacteria</taxon>
        <taxon>Bacillati</taxon>
        <taxon>Actinomycetota</taxon>
        <taxon>Actinomycetes</taxon>
        <taxon>Micrococcales</taxon>
        <taxon>Microbacteriaceae</taxon>
        <taxon>Microbacterium</taxon>
    </lineage>
</organism>
<evidence type="ECO:0000313" key="3">
    <source>
        <dbReference type="Proteomes" id="UP000830631"/>
    </source>
</evidence>
<feature type="transmembrane region" description="Helical" evidence="1">
    <location>
        <begin position="19"/>
        <end position="40"/>
    </location>
</feature>
<dbReference type="RefSeq" id="WP_261811274.1">
    <property type="nucleotide sequence ID" value="NZ_CP078078.1"/>
</dbReference>
<reference evidence="2 3" key="1">
    <citation type="submission" date="2021-06" db="EMBL/GenBank/DDBJ databases">
        <title>Genome-based taxonomic framework of Microbacterium strains isolated from marine environment, the description of four new species and reclassification of four preexisting species.</title>
        <authorList>
            <person name="Lee S.D."/>
            <person name="Kim S.-M."/>
            <person name="Byeon Y.-S."/>
            <person name="Yang H.L."/>
            <person name="Kim I.S."/>
        </authorList>
    </citation>
    <scope>NUCLEOTIDE SEQUENCE [LARGE SCALE GENOMIC DNA]</scope>
    <source>
        <strain evidence="2 3">KSW4-10</strain>
    </source>
</reference>
<dbReference type="EMBL" id="CP078078">
    <property type="protein sequence ID" value="UPL18244.1"/>
    <property type="molecule type" value="Genomic_DNA"/>
</dbReference>
<feature type="transmembrane region" description="Helical" evidence="1">
    <location>
        <begin position="116"/>
        <end position="138"/>
    </location>
</feature>
<sequence>MEVETPDSYPAALGRRRALVIRVCLVIVIVGLVVSGVTAFPLREELSLGRDILNNTGLSATFPDVAFWVQRVAEGLDVTGNDYPFLAYGTDWLAFAHLAIAVAFIGPLIDPVRNVWVTIWGLIMCAGIVPLAVIAGAIRGLPIGWQLIDISFGVVAAVPLTIALVLTRRLERSNVVTAVGGTASVHHSHG</sequence>
<keyword evidence="3" id="KW-1185">Reference proteome</keyword>
<feature type="transmembrane region" description="Helical" evidence="1">
    <location>
        <begin position="92"/>
        <end position="109"/>
    </location>
</feature>
<evidence type="ECO:0000256" key="1">
    <source>
        <dbReference type="SAM" id="Phobius"/>
    </source>
</evidence>
<protein>
    <submittedName>
        <fullName evidence="2">Uncharacterized protein</fullName>
    </submittedName>
</protein>